<protein>
    <submittedName>
        <fullName evidence="2">Uncharacterized protein</fullName>
    </submittedName>
</protein>
<reference evidence="3" key="1">
    <citation type="journal article" date="2015" name="Nat. Genet.">
        <title>The genome and transcriptome of the zoonotic hookworm Ancylostoma ceylanicum identify infection-specific gene families.</title>
        <authorList>
            <person name="Schwarz E.M."/>
            <person name="Hu Y."/>
            <person name="Antoshechkin I."/>
            <person name="Miller M.M."/>
            <person name="Sternberg P.W."/>
            <person name="Aroian R.V."/>
        </authorList>
    </citation>
    <scope>NUCLEOTIDE SEQUENCE</scope>
    <source>
        <strain evidence="3">HY135</strain>
    </source>
</reference>
<accession>A0A016TJH8</accession>
<feature type="region of interest" description="Disordered" evidence="1">
    <location>
        <begin position="26"/>
        <end position="51"/>
    </location>
</feature>
<evidence type="ECO:0000313" key="2">
    <source>
        <dbReference type="EMBL" id="EYC03104.1"/>
    </source>
</evidence>
<keyword evidence="3" id="KW-1185">Reference proteome</keyword>
<organism evidence="2 3">
    <name type="scientific">Ancylostoma ceylanicum</name>
    <dbReference type="NCBI Taxonomy" id="53326"/>
    <lineage>
        <taxon>Eukaryota</taxon>
        <taxon>Metazoa</taxon>
        <taxon>Ecdysozoa</taxon>
        <taxon>Nematoda</taxon>
        <taxon>Chromadorea</taxon>
        <taxon>Rhabditida</taxon>
        <taxon>Rhabditina</taxon>
        <taxon>Rhabditomorpha</taxon>
        <taxon>Strongyloidea</taxon>
        <taxon>Ancylostomatidae</taxon>
        <taxon>Ancylostomatinae</taxon>
        <taxon>Ancylostoma</taxon>
    </lineage>
</organism>
<comment type="caution">
    <text evidence="2">The sequence shown here is derived from an EMBL/GenBank/DDBJ whole genome shotgun (WGS) entry which is preliminary data.</text>
</comment>
<dbReference type="AlphaFoldDB" id="A0A016TJH8"/>
<sequence length="154" mass="17833">MLNVHVMQPHDFDMVMSGVLPFHPRSRRPENEEAQLPKWASTPPWLDDNDDEEQAPVTTAARNYLMSEADGLYHKAKQYVSVVSFNMKMFANRLIQHCGATITFLFIICEELSESISRRRHSRSRKQMRTRAPDTILYMDASLRLLRVNVQTPG</sequence>
<proteinExistence type="predicted"/>
<name>A0A016TJH8_9BILA</name>
<dbReference type="EMBL" id="JARK01001432">
    <property type="protein sequence ID" value="EYC03104.1"/>
    <property type="molecule type" value="Genomic_DNA"/>
</dbReference>
<dbReference type="Proteomes" id="UP000024635">
    <property type="component" value="Unassembled WGS sequence"/>
</dbReference>
<gene>
    <name evidence="2" type="primary">Acey_s0096.g2937</name>
    <name evidence="2" type="ORF">Y032_0096g2937</name>
</gene>
<evidence type="ECO:0000313" key="3">
    <source>
        <dbReference type="Proteomes" id="UP000024635"/>
    </source>
</evidence>
<evidence type="ECO:0000256" key="1">
    <source>
        <dbReference type="SAM" id="MobiDB-lite"/>
    </source>
</evidence>